<dbReference type="SUPFAM" id="SSF51658">
    <property type="entry name" value="Xylose isomerase-like"/>
    <property type="match status" value="1"/>
</dbReference>
<dbReference type="EMBL" id="JBEZVE010000006">
    <property type="protein sequence ID" value="MEU3781671.1"/>
    <property type="molecule type" value="Genomic_DNA"/>
</dbReference>
<dbReference type="Proteomes" id="UP001550739">
    <property type="component" value="Unassembled WGS sequence"/>
</dbReference>
<dbReference type="RefSeq" id="WP_361702384.1">
    <property type="nucleotide sequence ID" value="NZ_JBEZVE010000006.1"/>
</dbReference>
<evidence type="ECO:0000256" key="1">
    <source>
        <dbReference type="SAM" id="MobiDB-lite"/>
    </source>
</evidence>
<proteinExistence type="predicted"/>
<organism evidence="2 3">
    <name type="scientific">Streptomyces sp. 900129855</name>
    <dbReference type="NCBI Taxonomy" id="3155129"/>
    <lineage>
        <taxon>Bacteria</taxon>
        <taxon>Bacillati</taxon>
        <taxon>Actinomycetota</taxon>
        <taxon>Actinomycetes</taxon>
        <taxon>Kitasatosporales</taxon>
        <taxon>Streptomycetaceae</taxon>
        <taxon>Streptomyces</taxon>
    </lineage>
</organism>
<keyword evidence="3" id="KW-1185">Reference proteome</keyword>
<sequence>MTAPAGQSPHAPATDATPARSAPAHNRYGFFGIVDKGGNPWATGWRRYRVPGLGEVDWRRVIDRFHDLGYTGTVSVEHEDPVWGGTPEKVKQGLRIAHRTLSPLIEP</sequence>
<evidence type="ECO:0000313" key="3">
    <source>
        <dbReference type="Proteomes" id="UP001550739"/>
    </source>
</evidence>
<evidence type="ECO:0000313" key="2">
    <source>
        <dbReference type="EMBL" id="MEU3781671.1"/>
    </source>
</evidence>
<gene>
    <name evidence="2" type="ORF">AB0E89_13965</name>
</gene>
<comment type="caution">
    <text evidence="2">The sequence shown here is derived from an EMBL/GenBank/DDBJ whole genome shotgun (WGS) entry which is preliminary data.</text>
</comment>
<feature type="region of interest" description="Disordered" evidence="1">
    <location>
        <begin position="1"/>
        <end position="22"/>
    </location>
</feature>
<name>A0ABV2ZGI8_9ACTN</name>
<dbReference type="InterPro" id="IPR036237">
    <property type="entry name" value="Xyl_isomerase-like_sf"/>
</dbReference>
<evidence type="ECO:0008006" key="4">
    <source>
        <dbReference type="Google" id="ProtNLM"/>
    </source>
</evidence>
<dbReference type="Gene3D" id="3.20.20.150">
    <property type="entry name" value="Divalent-metal-dependent TIM barrel enzymes"/>
    <property type="match status" value="1"/>
</dbReference>
<accession>A0ABV2ZGI8</accession>
<reference evidence="2 3" key="1">
    <citation type="submission" date="2024-06" db="EMBL/GenBank/DDBJ databases">
        <title>The Natural Products Discovery Center: Release of the First 8490 Sequenced Strains for Exploring Actinobacteria Biosynthetic Diversity.</title>
        <authorList>
            <person name="Kalkreuter E."/>
            <person name="Kautsar S.A."/>
            <person name="Yang D."/>
            <person name="Bader C.D."/>
            <person name="Teijaro C.N."/>
            <person name="Fluegel L."/>
            <person name="Davis C.M."/>
            <person name="Simpson J.R."/>
            <person name="Lauterbach L."/>
            <person name="Steele A.D."/>
            <person name="Gui C."/>
            <person name="Meng S."/>
            <person name="Li G."/>
            <person name="Viehrig K."/>
            <person name="Ye F."/>
            <person name="Su P."/>
            <person name="Kiefer A.F."/>
            <person name="Nichols A."/>
            <person name="Cepeda A.J."/>
            <person name="Yan W."/>
            <person name="Fan B."/>
            <person name="Jiang Y."/>
            <person name="Adhikari A."/>
            <person name="Zheng C.-J."/>
            <person name="Schuster L."/>
            <person name="Cowan T.M."/>
            <person name="Smanski M.J."/>
            <person name="Chevrette M.G."/>
            <person name="De Carvalho L.P.S."/>
            <person name="Shen B."/>
        </authorList>
    </citation>
    <scope>NUCLEOTIDE SEQUENCE [LARGE SCALE GENOMIC DNA]</scope>
    <source>
        <strain evidence="2 3">NPDC033843</strain>
    </source>
</reference>
<protein>
    <recommendedName>
        <fullName evidence="4">Sugar phosphate isomerase/epimerase</fullName>
    </recommendedName>
</protein>